<evidence type="ECO:0000313" key="3">
    <source>
        <dbReference type="Proteomes" id="UP000239899"/>
    </source>
</evidence>
<evidence type="ECO:0000256" key="1">
    <source>
        <dbReference type="SAM" id="MobiDB-lite"/>
    </source>
</evidence>
<gene>
    <name evidence="2" type="ORF">C2E21_7900</name>
</gene>
<sequence length="191" mass="20949">MSTMGPADELHVAVEAQDVARVQQLLEAAADPATLAAAQDAQGRHALHGLAIVPSTEDDLDDMMDLLGLGGYRQPQDERPSAQQDPSHLLKSLGRPRFDMRQFMAEVVVRYPLTPAQWQLIPSLCPSLAAVLPTVLRRSEAEAALLVARLPDIKRRRLRIGVLCLHHMQAEAGVVLPQPLVWRTLTDSLAH</sequence>
<proteinExistence type="predicted"/>
<keyword evidence="3" id="KW-1185">Reference proteome</keyword>
<evidence type="ECO:0000313" key="2">
    <source>
        <dbReference type="EMBL" id="PRW33268.1"/>
    </source>
</evidence>
<reference evidence="2 3" key="1">
    <citation type="journal article" date="2018" name="Plant J.">
        <title>Genome sequences of Chlorella sorokiniana UTEX 1602 and Micractinium conductrix SAG 241.80: implications to maltose excretion by a green alga.</title>
        <authorList>
            <person name="Arriola M.B."/>
            <person name="Velmurugan N."/>
            <person name="Zhang Y."/>
            <person name="Plunkett M.H."/>
            <person name="Hondzo H."/>
            <person name="Barney B.M."/>
        </authorList>
    </citation>
    <scope>NUCLEOTIDE SEQUENCE [LARGE SCALE GENOMIC DNA]</scope>
    <source>
        <strain evidence="3">UTEX 1602</strain>
    </source>
</reference>
<dbReference type="EMBL" id="LHPG02000017">
    <property type="protein sequence ID" value="PRW33268.1"/>
    <property type="molecule type" value="Genomic_DNA"/>
</dbReference>
<feature type="region of interest" description="Disordered" evidence="1">
    <location>
        <begin position="69"/>
        <end position="89"/>
    </location>
</feature>
<dbReference type="AlphaFoldDB" id="A0A2P6TGL3"/>
<organism evidence="2 3">
    <name type="scientific">Chlorella sorokiniana</name>
    <name type="common">Freshwater green alga</name>
    <dbReference type="NCBI Taxonomy" id="3076"/>
    <lineage>
        <taxon>Eukaryota</taxon>
        <taxon>Viridiplantae</taxon>
        <taxon>Chlorophyta</taxon>
        <taxon>core chlorophytes</taxon>
        <taxon>Trebouxiophyceae</taxon>
        <taxon>Chlorellales</taxon>
        <taxon>Chlorellaceae</taxon>
        <taxon>Chlorella clade</taxon>
        <taxon>Chlorella</taxon>
    </lineage>
</organism>
<dbReference type="Proteomes" id="UP000239899">
    <property type="component" value="Unassembled WGS sequence"/>
</dbReference>
<name>A0A2P6TGL3_CHLSO</name>
<protein>
    <submittedName>
        <fullName evidence="2">Uncharacterized protein</fullName>
    </submittedName>
</protein>
<accession>A0A2P6TGL3</accession>
<comment type="caution">
    <text evidence="2">The sequence shown here is derived from an EMBL/GenBank/DDBJ whole genome shotgun (WGS) entry which is preliminary data.</text>
</comment>